<gene>
    <name evidence="1" type="ORF">J2Z40_001680</name>
</gene>
<dbReference type="RefSeq" id="WP_066392703.1">
    <property type="nucleotide sequence ID" value="NZ_JAGIKZ010000007.1"/>
</dbReference>
<dbReference type="Pfam" id="PF10970">
    <property type="entry name" value="GerPE"/>
    <property type="match status" value="1"/>
</dbReference>
<comment type="caution">
    <text evidence="1">The sequence shown here is derived from an EMBL/GenBank/DDBJ whole genome shotgun (WGS) entry which is preliminary data.</text>
</comment>
<dbReference type="InterPro" id="IPR024496">
    <property type="entry name" value="Spore_germ_GerPE"/>
</dbReference>
<dbReference type="EMBL" id="JAGIKZ010000007">
    <property type="protein sequence ID" value="MBP2241118.1"/>
    <property type="molecule type" value="Genomic_DNA"/>
</dbReference>
<keyword evidence="2" id="KW-1185">Reference proteome</keyword>
<dbReference type="Proteomes" id="UP001519293">
    <property type="component" value="Unassembled WGS sequence"/>
</dbReference>
<sequence length="128" mass="14402">MLQRTSIVNHLKVETISFSSFLEIGDSSYIQGFSRAIAVQREAEIFFGNEAQFQSYSIFKESIPLPPITEVITMNTIQLKPAIKVNTIDILGVSSSSVFHVGNSKHVQLESRVEHIRHLTRDSLNGKR</sequence>
<name>A0ABS4REF8_9BACI</name>
<organism evidence="1 2">
    <name type="scientific">Cytobacillus eiseniae</name>
    <dbReference type="NCBI Taxonomy" id="762947"/>
    <lineage>
        <taxon>Bacteria</taxon>
        <taxon>Bacillati</taxon>
        <taxon>Bacillota</taxon>
        <taxon>Bacilli</taxon>
        <taxon>Bacillales</taxon>
        <taxon>Bacillaceae</taxon>
        <taxon>Cytobacillus</taxon>
    </lineage>
</organism>
<evidence type="ECO:0000313" key="2">
    <source>
        <dbReference type="Proteomes" id="UP001519293"/>
    </source>
</evidence>
<protein>
    <submittedName>
        <fullName evidence="1">Spore germination protein PE</fullName>
    </submittedName>
</protein>
<evidence type="ECO:0000313" key="1">
    <source>
        <dbReference type="EMBL" id="MBP2241118.1"/>
    </source>
</evidence>
<accession>A0ABS4REF8</accession>
<reference evidence="1 2" key="1">
    <citation type="submission" date="2021-03" db="EMBL/GenBank/DDBJ databases">
        <title>Genomic Encyclopedia of Type Strains, Phase IV (KMG-IV): sequencing the most valuable type-strain genomes for metagenomic binning, comparative biology and taxonomic classification.</title>
        <authorList>
            <person name="Goeker M."/>
        </authorList>
    </citation>
    <scope>NUCLEOTIDE SEQUENCE [LARGE SCALE GENOMIC DNA]</scope>
    <source>
        <strain evidence="1 2">DSM 26675</strain>
    </source>
</reference>
<proteinExistence type="predicted"/>